<dbReference type="Gene3D" id="2.60.40.10">
    <property type="entry name" value="Immunoglobulins"/>
    <property type="match status" value="1"/>
</dbReference>
<dbReference type="Gene3D" id="1.50.10.10">
    <property type="match status" value="1"/>
</dbReference>
<dbReference type="InterPro" id="IPR008928">
    <property type="entry name" value="6-hairpin_glycosidase_sf"/>
</dbReference>
<dbReference type="PROSITE" id="PS51257">
    <property type="entry name" value="PROKAR_LIPOPROTEIN"/>
    <property type="match status" value="1"/>
</dbReference>
<evidence type="ECO:0000256" key="1">
    <source>
        <dbReference type="SAM" id="SignalP"/>
    </source>
</evidence>
<dbReference type="InterPro" id="IPR013783">
    <property type="entry name" value="Ig-like_fold"/>
</dbReference>
<organism evidence="2 3">
    <name type="scientific">Cystobacter fuscus (strain ATCC 25194 / DSM 2262 / NBRC 100088 / M29)</name>
    <dbReference type="NCBI Taxonomy" id="1242864"/>
    <lineage>
        <taxon>Bacteria</taxon>
        <taxon>Pseudomonadati</taxon>
        <taxon>Myxococcota</taxon>
        <taxon>Myxococcia</taxon>
        <taxon>Myxococcales</taxon>
        <taxon>Cystobacterineae</taxon>
        <taxon>Archangiaceae</taxon>
        <taxon>Cystobacter</taxon>
    </lineage>
</organism>
<keyword evidence="3" id="KW-1185">Reference proteome</keyword>
<dbReference type="SUPFAM" id="SSF48208">
    <property type="entry name" value="Six-hairpin glycosidases"/>
    <property type="match status" value="1"/>
</dbReference>
<comment type="caution">
    <text evidence="2">The sequence shown here is derived from an EMBL/GenBank/DDBJ whole genome shotgun (WGS) entry which is preliminary data.</text>
</comment>
<reference evidence="2" key="1">
    <citation type="submission" date="2013-05" db="EMBL/GenBank/DDBJ databases">
        <title>Genome assembly of Cystobacter fuscus DSM 2262.</title>
        <authorList>
            <person name="Sharma G."/>
            <person name="Khatri I."/>
            <person name="Kaur C."/>
            <person name="Mayilraj S."/>
            <person name="Subramanian S."/>
        </authorList>
    </citation>
    <scope>NUCLEOTIDE SEQUENCE [LARGE SCALE GENOMIC DNA]</scope>
    <source>
        <strain evidence="2">DSM 2262</strain>
    </source>
</reference>
<sequence length="983" mass="106010">MKKNRLFPRSGAVAVAAYRLSTVCLALVLGCSARATDVRAADVQWIGNSSIFPANGSITSSSDVWLNTETHPLDSAASVRAVYSLDEGANWLTVAMTKNGVSGNNDKWHVNLGRLPCGSRIRYAIEATNPSKWDNNGGSDYAASVNVADGDICPTTLNWVSNYGFKNGKDTVNVTVSNPNTDARTYVLSSNAVRRSDVENKGTTRTLNETLGKPVVRTGNPLFDSLFALAYDEMANTLSVNQIGDGAYNGGKPIACPKDGGSGGCFKTGVKWSYVWTRDSAYAIDLSLAQMDPVRSANTLKFKISDRRGNPGRPEIVQDTGSGGSWPVSTDRVVWARGAWEVLKYLSGDSRTQFRDAAYAAMVNTIENDRIAVHDAGTGLYAGEQSFLDWREQTYPSWTASNVVHIGMSKTLSTNVNHWMILDVAARLAAEKGDAATSTRYRSWADALKAALNNNLWLSQAGMYSTMKTTELDPSSVQRHELLGEALAVIDGIADADKTASLLQTYPHTVAGAPVVWPQIRDTPIYHNQAIWPFASAYWLRAAVLGKNDAVVNHNLKTLIRGAGLNLSNMENFQFISLSGNHQDQDNGNRAGPVINSEAQLWSVGGYMSSVLDVVFGRQATQTGLRFQPFVTKYMRNTLFSTANSIQLKNLPYKGKILNVEVLLPARDGANSGYYHVASVKLNGTPVANDTYFTASTSASDTYNVQIQLVDANAPRTTMTVVEDTGDYRRFWAPREPTGVSVTLSGGLLSIGFSSNGETGVVHHIYRNGTRVASNLTTTRWTDPTSTNYASKTLCYSVESQYTGGDAVANLSHHSEPICYWHTGTGTIFNTGAGLNSLDGASTATDHGRPHFNDWGATNQVLEAAFTPGLTGSYGVQLVYGNAFGPVNSGVTAAVKRIEVVNAAGQVVASDVVMMPQLSNWDVWGDSSFARFSLTAGATYKIRVKDFYNMSYLESNATYGGAGGSGGPVNRANVSGMKLLRME</sequence>
<gene>
    <name evidence="2" type="ORF">D187_008305</name>
</gene>
<dbReference type="GO" id="GO:0005975">
    <property type="term" value="P:carbohydrate metabolic process"/>
    <property type="evidence" value="ECO:0007669"/>
    <property type="project" value="InterPro"/>
</dbReference>
<evidence type="ECO:0000313" key="3">
    <source>
        <dbReference type="Proteomes" id="UP000011682"/>
    </source>
</evidence>
<feature type="chain" id="PRO_5004567790" evidence="1">
    <location>
        <begin position="36"/>
        <end position="983"/>
    </location>
</feature>
<dbReference type="AlphaFoldDB" id="S9Q350"/>
<proteinExistence type="predicted"/>
<feature type="signal peptide" evidence="1">
    <location>
        <begin position="1"/>
        <end position="35"/>
    </location>
</feature>
<dbReference type="OrthoDB" id="9759959at2"/>
<dbReference type="eggNOG" id="COG3408">
    <property type="taxonomic scope" value="Bacteria"/>
</dbReference>
<protein>
    <submittedName>
        <fullName evidence="2">Six-hairpin glycosidase-like protein</fullName>
    </submittedName>
</protein>
<keyword evidence="1" id="KW-0732">Signal</keyword>
<dbReference type="RefSeq" id="WP_002628358.1">
    <property type="nucleotide sequence ID" value="NZ_ANAH02000069.1"/>
</dbReference>
<dbReference type="Proteomes" id="UP000011682">
    <property type="component" value="Unassembled WGS sequence"/>
</dbReference>
<evidence type="ECO:0000313" key="2">
    <source>
        <dbReference type="EMBL" id="EPX55744.1"/>
    </source>
</evidence>
<dbReference type="GO" id="GO:0016798">
    <property type="term" value="F:hydrolase activity, acting on glycosyl bonds"/>
    <property type="evidence" value="ECO:0007669"/>
    <property type="project" value="UniProtKB-KW"/>
</dbReference>
<accession>S9Q350</accession>
<name>S9Q350_CYSF2</name>
<dbReference type="EMBL" id="ANAH02000069">
    <property type="protein sequence ID" value="EPX55744.1"/>
    <property type="molecule type" value="Genomic_DNA"/>
</dbReference>
<dbReference type="InterPro" id="IPR012341">
    <property type="entry name" value="6hp_glycosidase-like_sf"/>
</dbReference>